<feature type="transmembrane region" description="Helical" evidence="1">
    <location>
        <begin position="6"/>
        <end position="23"/>
    </location>
</feature>
<keyword evidence="3" id="KW-1185">Reference proteome</keyword>
<accession>A0A368ZAJ8</accession>
<comment type="caution">
    <text evidence="2">The sequence shown here is derived from an EMBL/GenBank/DDBJ whole genome shotgun (WGS) entry which is preliminary data.</text>
</comment>
<sequence length="99" mass="11431">MILLFIFGISLIQFGLYYLNSKYGKKVPDFLILLIFINCYFLVIPRFFYPEPRTDGINCGMPVLGITLGFWIFGTIAGTATHLIWKLIKYKSTKAQQRV</sequence>
<gene>
    <name evidence="2" type="ORF">DFQ08_1165</name>
</gene>
<evidence type="ECO:0000313" key="2">
    <source>
        <dbReference type="EMBL" id="RCW89714.1"/>
    </source>
</evidence>
<dbReference type="AlphaFoldDB" id="A0A368ZAJ8"/>
<proteinExistence type="predicted"/>
<keyword evidence="1" id="KW-0472">Membrane</keyword>
<protein>
    <submittedName>
        <fullName evidence="2">Uncharacterized protein</fullName>
    </submittedName>
</protein>
<keyword evidence="1" id="KW-1133">Transmembrane helix</keyword>
<feature type="transmembrane region" description="Helical" evidence="1">
    <location>
        <begin position="68"/>
        <end position="88"/>
    </location>
</feature>
<dbReference type="OrthoDB" id="1441180at2"/>
<dbReference type="RefSeq" id="WP_114311032.1">
    <property type="nucleotide sequence ID" value="NZ_QPJO01000016.1"/>
</dbReference>
<feature type="transmembrane region" description="Helical" evidence="1">
    <location>
        <begin position="30"/>
        <end position="48"/>
    </location>
</feature>
<organism evidence="2 3">
    <name type="scientific">Winogradskyella arenosi</name>
    <dbReference type="NCBI Taxonomy" id="533325"/>
    <lineage>
        <taxon>Bacteria</taxon>
        <taxon>Pseudomonadati</taxon>
        <taxon>Bacteroidota</taxon>
        <taxon>Flavobacteriia</taxon>
        <taxon>Flavobacteriales</taxon>
        <taxon>Flavobacteriaceae</taxon>
        <taxon>Winogradskyella</taxon>
    </lineage>
</organism>
<dbReference type="EMBL" id="QPJO01000016">
    <property type="protein sequence ID" value="RCW89714.1"/>
    <property type="molecule type" value="Genomic_DNA"/>
</dbReference>
<reference evidence="2 3" key="1">
    <citation type="submission" date="2018-07" db="EMBL/GenBank/DDBJ databases">
        <title>Genomic Encyclopedia of Type Strains, Phase III (KMG-III): the genomes of soil and plant-associated and newly described type strains.</title>
        <authorList>
            <person name="Whitman W."/>
        </authorList>
    </citation>
    <scope>NUCLEOTIDE SEQUENCE [LARGE SCALE GENOMIC DNA]</scope>
    <source>
        <strain evidence="2 3">CECT 7958</strain>
    </source>
</reference>
<evidence type="ECO:0000313" key="3">
    <source>
        <dbReference type="Proteomes" id="UP000253436"/>
    </source>
</evidence>
<dbReference type="Proteomes" id="UP000253436">
    <property type="component" value="Unassembled WGS sequence"/>
</dbReference>
<name>A0A368ZAJ8_9FLAO</name>
<evidence type="ECO:0000256" key="1">
    <source>
        <dbReference type="SAM" id="Phobius"/>
    </source>
</evidence>
<keyword evidence="1" id="KW-0812">Transmembrane</keyword>